<accession>A0AA35QWX1</accession>
<evidence type="ECO:0000256" key="1">
    <source>
        <dbReference type="ARBA" id="ARBA00023054"/>
    </source>
</evidence>
<name>A0AA35QWX1_GEOBA</name>
<dbReference type="PANTHER" id="PTHR15157">
    <property type="entry name" value="UV RADIATION RESISTANCE-ASSOCIATED GENE PROTEIN"/>
    <property type="match status" value="1"/>
</dbReference>
<dbReference type="AlphaFoldDB" id="A0AA35QWX1"/>
<feature type="region of interest" description="Disordered" evidence="3">
    <location>
        <begin position="793"/>
        <end position="852"/>
    </location>
</feature>
<feature type="coiled-coil region" evidence="2">
    <location>
        <begin position="256"/>
        <end position="290"/>
    </location>
</feature>
<feature type="compositionally biased region" description="Low complexity" evidence="3">
    <location>
        <begin position="661"/>
        <end position="675"/>
    </location>
</feature>
<dbReference type="Proteomes" id="UP001174909">
    <property type="component" value="Unassembled WGS sequence"/>
</dbReference>
<feature type="compositionally biased region" description="Polar residues" evidence="3">
    <location>
        <begin position="836"/>
        <end position="849"/>
    </location>
</feature>
<sequence>MNKPMRIARHVYLRTQQRRLRHVKGVLIRNLTLPSHTYLADPLGISVYFTVHPQLNPDKVLFTSYAVQDSYNPSWESIQLTSHGVGHHQSFLLRVWVKFSEEDWEGNEKHLAFEKNVELFDLSYLGLMVNKDGSSYPPNSVVVSMYEGLYSHPEVGGVPCAPRVVHTLTDYLPPQSLLEVPKKEVVDSYLQPVLHRIIRHQELLNKTRRWTQQERAKVEHCLLVEREAMEKRSERERLRTRVKLYVAQLKEMEEPEKEESSQLEMVTRQVDEAEKALREGQADLQLKRENLHSAMSVFTHKREQVQRLKRNRHLRQRHMVYELSSTFLIQERDDTYTICNVILPNADQLEQPTRVEQLGVALGYVAHLVHHLGKILFIPLLYPIRPQGSKSVILDLVSEETLIDNIKEFPLFAKGSEKALFQYAVFLLNKDIAQVRQHCGYGTSKTLFKRTLPNLKFLLDRLTRDIKAMMRGINHAAGFHTPHPHDAISMTSSYVGVDANSVASGSVAPDSFPSSDADSLRSFSTLGSHAGSMPPSMFTQTQQFLQHDSNFSLRSIASSTRPDEESRHNRSIHSDIDDLLIISPPDLSKSGTEGDETDKACNEHVTAPLTDSATELAFSRGPRRVDGEISEECFSTIREDIQPSGDDDEEEEEEEEEEGGDSTTSSVVSLSTTPVVHERFVKVDSTPESASSSSFAALSGDESMGETLSNDSSAAVELGSSTVSAHLEDTLKSAVHVTQLLLGHNTPPEHIQIESVPTILAANEAEMESARALRGLTAASFAGQTALGVPHLNLPEETANNGQEEKEEDFATPQGPPTFPDSFQMSSRTGEKTCGELSSGNGEGFSTSPEWPRVRSMAQSGFALENIGYVKTGMATPHRVGGGGGGGGGGLRHSREERLERFIGGGSPDNRNGENGQSLVDFIDRPSDTGNNSTQNRFRQRLPDLLGPRGAF</sequence>
<feature type="region of interest" description="Disordered" evidence="3">
    <location>
        <begin position="557"/>
        <end position="598"/>
    </location>
</feature>
<protein>
    <submittedName>
        <fullName evidence="4">UV radiation resistance-associated protein</fullName>
    </submittedName>
</protein>
<proteinExistence type="predicted"/>
<feature type="compositionally biased region" description="Polar residues" evidence="3">
    <location>
        <begin position="909"/>
        <end position="918"/>
    </location>
</feature>
<dbReference type="GO" id="GO:0005768">
    <property type="term" value="C:endosome"/>
    <property type="evidence" value="ECO:0007669"/>
    <property type="project" value="TreeGrafter"/>
</dbReference>
<organism evidence="4 5">
    <name type="scientific">Geodia barretti</name>
    <name type="common">Barrett's horny sponge</name>
    <dbReference type="NCBI Taxonomy" id="519541"/>
    <lineage>
        <taxon>Eukaryota</taxon>
        <taxon>Metazoa</taxon>
        <taxon>Porifera</taxon>
        <taxon>Demospongiae</taxon>
        <taxon>Heteroscleromorpha</taxon>
        <taxon>Tetractinellida</taxon>
        <taxon>Astrophorina</taxon>
        <taxon>Geodiidae</taxon>
        <taxon>Geodia</taxon>
    </lineage>
</organism>
<dbReference type="GO" id="GO:0000149">
    <property type="term" value="F:SNARE binding"/>
    <property type="evidence" value="ECO:0007669"/>
    <property type="project" value="TreeGrafter"/>
</dbReference>
<feature type="compositionally biased region" description="Low complexity" evidence="3">
    <location>
        <begin position="689"/>
        <end position="699"/>
    </location>
</feature>
<evidence type="ECO:0000313" key="5">
    <source>
        <dbReference type="Proteomes" id="UP001174909"/>
    </source>
</evidence>
<feature type="compositionally biased region" description="Low complexity" evidence="3">
    <location>
        <begin position="579"/>
        <end position="588"/>
    </location>
</feature>
<keyword evidence="1 2" id="KW-0175">Coiled coil</keyword>
<comment type="caution">
    <text evidence="4">The sequence shown here is derived from an EMBL/GenBank/DDBJ whole genome shotgun (WGS) entry which is preliminary data.</text>
</comment>
<evidence type="ECO:0000256" key="3">
    <source>
        <dbReference type="SAM" id="MobiDB-lite"/>
    </source>
</evidence>
<feature type="compositionally biased region" description="Polar residues" evidence="3">
    <location>
        <begin position="928"/>
        <end position="937"/>
    </location>
</feature>
<dbReference type="PANTHER" id="PTHR15157:SF5">
    <property type="entry name" value="UV RADIATION RESISTANCE-ASSOCIATED GENE PROTEIN"/>
    <property type="match status" value="1"/>
</dbReference>
<evidence type="ECO:0000313" key="4">
    <source>
        <dbReference type="EMBL" id="CAI7994491.1"/>
    </source>
</evidence>
<reference evidence="4" key="1">
    <citation type="submission" date="2023-03" db="EMBL/GenBank/DDBJ databases">
        <authorList>
            <person name="Steffen K."/>
            <person name="Cardenas P."/>
        </authorList>
    </citation>
    <scope>NUCLEOTIDE SEQUENCE</scope>
</reference>
<dbReference type="EMBL" id="CASHTH010000212">
    <property type="protein sequence ID" value="CAI7994491.1"/>
    <property type="molecule type" value="Genomic_DNA"/>
</dbReference>
<feature type="region of interest" description="Disordered" evidence="3">
    <location>
        <begin position="902"/>
        <end position="952"/>
    </location>
</feature>
<evidence type="ECO:0000256" key="2">
    <source>
        <dbReference type="SAM" id="Coils"/>
    </source>
</evidence>
<dbReference type="GO" id="GO:0000323">
    <property type="term" value="C:lytic vacuole"/>
    <property type="evidence" value="ECO:0007669"/>
    <property type="project" value="TreeGrafter"/>
</dbReference>
<feature type="region of interest" description="Disordered" evidence="3">
    <location>
        <begin position="619"/>
        <end position="708"/>
    </location>
</feature>
<keyword evidence="5" id="KW-1185">Reference proteome</keyword>
<gene>
    <name evidence="4" type="ORF">GBAR_LOCUS1461</name>
</gene>
<feature type="compositionally biased region" description="Basic and acidic residues" evidence="3">
    <location>
        <begin position="561"/>
        <end position="576"/>
    </location>
</feature>
<feature type="compositionally biased region" description="Acidic residues" evidence="3">
    <location>
        <begin position="645"/>
        <end position="660"/>
    </location>
</feature>
<dbReference type="GO" id="GO:0035493">
    <property type="term" value="P:SNARE complex assembly"/>
    <property type="evidence" value="ECO:0007669"/>
    <property type="project" value="TreeGrafter"/>
</dbReference>